<sequence length="349" mass="40356">METNQCKNCEKSFDATFDFCPYCGQEKADDLTFGVLFSNTIENYFSIDARFFRSFIPLMLKPGVLPRRFVDGKRLKYLHPAQFYLFISVLFFFLFASSVREADSEVSQVLEKGFNAEISLDSVVNPEPDSLALEQARKVMKQNQKFTGMSDQDIAVLDSVMKADPNIPKMSFTFRREALDSLIAIGAPQEEKLKVMGMDEDAGSFTRRFYQQLLKFYEKKGGGILQTLYDSIPIAMFLLMPLFALLLKVFYWKRGNFAHHMVFSFYYFTFLFTAFSILMLLNMIWDVPFALEFLVSLSFGIYLMIALRNFYRSSWIGAFFKSGFVSFIYMIVIVPIAFVGLIFASFMFY</sequence>
<dbReference type="EMBL" id="JAPFQP010000003">
    <property type="protein sequence ID" value="MCX2720009.1"/>
    <property type="molecule type" value="Genomic_DNA"/>
</dbReference>
<gene>
    <name evidence="2" type="ORF">OO016_10390</name>
</gene>
<dbReference type="Pfam" id="PF12412">
    <property type="entry name" value="DUF3667"/>
    <property type="match status" value="1"/>
</dbReference>
<keyword evidence="3" id="KW-1185">Reference proteome</keyword>
<proteinExistence type="predicted"/>
<keyword evidence="1" id="KW-1133">Transmembrane helix</keyword>
<feature type="transmembrane region" description="Helical" evidence="1">
    <location>
        <begin position="77"/>
        <end position="96"/>
    </location>
</feature>
<feature type="transmembrane region" description="Helical" evidence="1">
    <location>
        <begin position="323"/>
        <end position="348"/>
    </location>
</feature>
<keyword evidence="1" id="KW-0812">Transmembrane</keyword>
<feature type="transmembrane region" description="Helical" evidence="1">
    <location>
        <begin position="232"/>
        <end position="251"/>
    </location>
</feature>
<feature type="transmembrane region" description="Helical" evidence="1">
    <location>
        <begin position="263"/>
        <end position="285"/>
    </location>
</feature>
<evidence type="ECO:0000313" key="2">
    <source>
        <dbReference type="EMBL" id="MCX2720009.1"/>
    </source>
</evidence>
<accession>A0AAE3MNA3</accession>
<evidence type="ECO:0000313" key="3">
    <source>
        <dbReference type="Proteomes" id="UP001207116"/>
    </source>
</evidence>
<name>A0AAE3MNA3_9FLAO</name>
<reference evidence="2" key="1">
    <citation type="submission" date="2022-11" db="EMBL/GenBank/DDBJ databases">
        <title>The characterization of three novel Bacteroidetes species and genomic analysis of their roles in tidal elemental geochemical cycles.</title>
        <authorList>
            <person name="Ma K.-J."/>
        </authorList>
    </citation>
    <scope>NUCLEOTIDE SEQUENCE</scope>
    <source>
        <strain evidence="2">M415</strain>
    </source>
</reference>
<keyword evidence="1" id="KW-0472">Membrane</keyword>
<organism evidence="2 3">
    <name type="scientific">Lentiprolixibacter aurantiacus</name>
    <dbReference type="NCBI Taxonomy" id="2993939"/>
    <lineage>
        <taxon>Bacteria</taxon>
        <taxon>Pseudomonadati</taxon>
        <taxon>Bacteroidota</taxon>
        <taxon>Flavobacteriia</taxon>
        <taxon>Flavobacteriales</taxon>
        <taxon>Flavobacteriaceae</taxon>
        <taxon>Lentiprolixibacter</taxon>
    </lineage>
</organism>
<comment type="caution">
    <text evidence="2">The sequence shown here is derived from an EMBL/GenBank/DDBJ whole genome shotgun (WGS) entry which is preliminary data.</text>
</comment>
<dbReference type="Proteomes" id="UP001207116">
    <property type="component" value="Unassembled WGS sequence"/>
</dbReference>
<dbReference type="InterPro" id="IPR022134">
    <property type="entry name" value="DUF3667"/>
</dbReference>
<dbReference type="AlphaFoldDB" id="A0AAE3MNA3"/>
<feature type="transmembrane region" description="Helical" evidence="1">
    <location>
        <begin position="291"/>
        <end position="311"/>
    </location>
</feature>
<dbReference type="RefSeq" id="WP_266013354.1">
    <property type="nucleotide sequence ID" value="NZ_JAPFQP010000003.1"/>
</dbReference>
<evidence type="ECO:0000256" key="1">
    <source>
        <dbReference type="SAM" id="Phobius"/>
    </source>
</evidence>
<protein>
    <submittedName>
        <fullName evidence="2">DUF3667 domain-containing protein</fullName>
    </submittedName>
</protein>